<dbReference type="AlphaFoldDB" id="A0A285JQS4"/>
<gene>
    <name evidence="2" type="ORF">SAMN05421748_122166</name>
</gene>
<dbReference type="Proteomes" id="UP000219612">
    <property type="component" value="Unassembled WGS sequence"/>
</dbReference>
<dbReference type="Pfam" id="PF19980">
    <property type="entry name" value="DUF6416"/>
    <property type="match status" value="1"/>
</dbReference>
<dbReference type="InterPro" id="IPR046301">
    <property type="entry name" value="DUF6416"/>
</dbReference>
<keyword evidence="3" id="KW-1185">Reference proteome</keyword>
<reference evidence="2 3" key="1">
    <citation type="submission" date="2017-09" db="EMBL/GenBank/DDBJ databases">
        <authorList>
            <person name="Ehlers B."/>
            <person name="Leendertz F.H."/>
        </authorList>
    </citation>
    <scope>NUCLEOTIDE SEQUENCE [LARGE SCALE GENOMIC DNA]</scope>
    <source>
        <strain evidence="2 3">CGMCC 4.6857</strain>
    </source>
</reference>
<accession>A0A285JQS4</accession>
<sequence length="378" mass="40752">MAGAVNTIIEVRPPDVIVATGKSPAGQPVPIASVEQALHRLAADGTIPIEPSEIGYRSAFIGAVLKTLPGSRVEGRKPPVIHWSPAPRDAASLDDDDPRWAQHTGGSGHDHDPEWVLPDDLSKAEAFYGHLTERARIIIDLLIDHPGRQLDVAEISALSGNALGGAHAIAGSLQPLERLRVAAGRRYPFYWWGGQKGQTRYAMKPSVAELFRRARAALVEGRQPVAGGKPGVSYRPQDESVVVAPPAPSVSADPDSFGHGLRAHHRLQNQLAQFVTAHGLRPLSPRESPNYDLAWMTGDKAMTVVEVKSATEGNEVRQLRMGLGQILDYASSLRISGFTVQSVLYIEREPAGARRWLDITAGAGVLLVWPGTEDRLGL</sequence>
<dbReference type="EMBL" id="OBDY01000022">
    <property type="protein sequence ID" value="SNY61431.1"/>
    <property type="molecule type" value="Genomic_DNA"/>
</dbReference>
<evidence type="ECO:0000313" key="2">
    <source>
        <dbReference type="EMBL" id="SNY61431.1"/>
    </source>
</evidence>
<evidence type="ECO:0000256" key="1">
    <source>
        <dbReference type="SAM" id="MobiDB-lite"/>
    </source>
</evidence>
<name>A0A285JQS4_9ACTN</name>
<organism evidence="2 3">
    <name type="scientific">Paractinoplanes atraurantiacus</name>
    <dbReference type="NCBI Taxonomy" id="1036182"/>
    <lineage>
        <taxon>Bacteria</taxon>
        <taxon>Bacillati</taxon>
        <taxon>Actinomycetota</taxon>
        <taxon>Actinomycetes</taxon>
        <taxon>Micromonosporales</taxon>
        <taxon>Micromonosporaceae</taxon>
        <taxon>Paractinoplanes</taxon>
    </lineage>
</organism>
<protein>
    <submittedName>
        <fullName evidence="2">Uncharacterized protein</fullName>
    </submittedName>
</protein>
<proteinExistence type="predicted"/>
<feature type="region of interest" description="Disordered" evidence="1">
    <location>
        <begin position="76"/>
        <end position="113"/>
    </location>
</feature>
<evidence type="ECO:0000313" key="3">
    <source>
        <dbReference type="Proteomes" id="UP000219612"/>
    </source>
</evidence>